<reference evidence="1 2" key="1">
    <citation type="journal article" date="2016" name="Genome Announc.">
        <title>Complete Genome Sequence of Methylobacterium populi P-1M, Isolated from Pink-Pigmented Household Biofilm.</title>
        <authorList>
            <person name="Morohoshi T."/>
            <person name="Ikeda T."/>
        </authorList>
    </citation>
    <scope>NUCLEOTIDE SEQUENCE [LARGE SCALE GENOMIC DNA]</scope>
    <source>
        <strain evidence="1 2">P-1M</strain>
    </source>
</reference>
<dbReference type="OrthoDB" id="7994131at2"/>
<sequence length="159" mass="17595">MTAIRALLLTAGLLVATVGAYLVWAVTSDAGYAAGGRMLKARYGFLVMPHAERQSLRKLAMMKAAGQCEWELDETFWSRVYQLYVGDEQSVRAAVYATFLDEQERYFLMDTDHRRCQAAWARFGTAGADVPGILRTVRSEAAEPAEKVVIDVRAEATAP</sequence>
<accession>A0A160PD52</accession>
<protein>
    <submittedName>
        <fullName evidence="1">Uncharacterized protein</fullName>
    </submittedName>
</protein>
<dbReference type="Proteomes" id="UP000218288">
    <property type="component" value="Chromosome"/>
</dbReference>
<evidence type="ECO:0000313" key="1">
    <source>
        <dbReference type="EMBL" id="BAU89411.1"/>
    </source>
</evidence>
<dbReference type="AlphaFoldDB" id="A0A160PD52"/>
<name>A0A160PD52_9HYPH</name>
<proteinExistence type="predicted"/>
<dbReference type="EMBL" id="AP014809">
    <property type="protein sequence ID" value="BAU89411.1"/>
    <property type="molecule type" value="Genomic_DNA"/>
</dbReference>
<gene>
    <name evidence="1" type="ORF">MPPM_0806</name>
</gene>
<dbReference type="RefSeq" id="WP_096483930.1">
    <property type="nucleotide sequence ID" value="NZ_AP014809.1"/>
</dbReference>
<organism evidence="1 2">
    <name type="scientific">Methylorubrum populi</name>
    <dbReference type="NCBI Taxonomy" id="223967"/>
    <lineage>
        <taxon>Bacteria</taxon>
        <taxon>Pseudomonadati</taxon>
        <taxon>Pseudomonadota</taxon>
        <taxon>Alphaproteobacteria</taxon>
        <taxon>Hyphomicrobiales</taxon>
        <taxon>Methylobacteriaceae</taxon>
        <taxon>Methylorubrum</taxon>
    </lineage>
</organism>
<evidence type="ECO:0000313" key="2">
    <source>
        <dbReference type="Proteomes" id="UP000218288"/>
    </source>
</evidence>